<keyword evidence="1" id="KW-0812">Transmembrane</keyword>
<dbReference type="Proteomes" id="UP000226712">
    <property type="component" value="Unassembled WGS sequence"/>
</dbReference>
<reference evidence="3" key="1">
    <citation type="submission" date="2017-09" db="EMBL/GenBank/DDBJ databases">
        <title>The Reconstruction of 2,631 Draft Metagenome-Assembled Genomes from the Global Oceans.</title>
        <authorList>
            <person name="Tully B.J."/>
            <person name="Graham E.D."/>
            <person name="Heidelberg J.F."/>
        </authorList>
    </citation>
    <scope>NUCLEOTIDE SEQUENCE [LARGE SCALE GENOMIC DNA]</scope>
</reference>
<dbReference type="Pfam" id="PF07441">
    <property type="entry name" value="BofA"/>
    <property type="match status" value="1"/>
</dbReference>
<sequence length="86" mass="9391">MALDPILGFVLTAIVVIIAIFFALKLGKKIVILLINSFIGLVVLVLLNFFPFIHIEINIWSVLITAFGGIPGIILLILLDLLGFAF</sequence>
<accession>A0A2D6LQ58</accession>
<keyword evidence="1" id="KW-0472">Membrane</keyword>
<feature type="transmembrane region" description="Helical" evidence="1">
    <location>
        <begin position="31"/>
        <end position="53"/>
    </location>
</feature>
<evidence type="ECO:0000256" key="1">
    <source>
        <dbReference type="SAM" id="Phobius"/>
    </source>
</evidence>
<keyword evidence="1" id="KW-1133">Transmembrane helix</keyword>
<dbReference type="AlphaFoldDB" id="A0A2D6LQ58"/>
<organism evidence="2 3">
    <name type="scientific">Candidatus Iainarchaeum sp</name>
    <dbReference type="NCBI Taxonomy" id="3101447"/>
    <lineage>
        <taxon>Archaea</taxon>
        <taxon>Candidatus Iainarchaeota</taxon>
        <taxon>Candidatus Iainarchaeia</taxon>
        <taxon>Candidatus Iainarchaeales</taxon>
        <taxon>Candidatus Iainarchaeaceae</taxon>
        <taxon>Candidatus Iainarchaeum</taxon>
    </lineage>
</organism>
<name>A0A2D6LQ58_9ARCH</name>
<evidence type="ECO:0000313" key="2">
    <source>
        <dbReference type="EMBL" id="MAG18258.1"/>
    </source>
</evidence>
<evidence type="ECO:0000313" key="3">
    <source>
        <dbReference type="Proteomes" id="UP000226712"/>
    </source>
</evidence>
<gene>
    <name evidence="2" type="ORF">CL944_02170</name>
</gene>
<feature type="transmembrane region" description="Helical" evidence="1">
    <location>
        <begin position="6"/>
        <end position="24"/>
    </location>
</feature>
<feature type="transmembrane region" description="Helical" evidence="1">
    <location>
        <begin position="59"/>
        <end position="82"/>
    </location>
</feature>
<comment type="caution">
    <text evidence="2">The sequence shown here is derived from an EMBL/GenBank/DDBJ whole genome shotgun (WGS) entry which is preliminary data.</text>
</comment>
<dbReference type="InterPro" id="IPR010001">
    <property type="entry name" value="BofA"/>
</dbReference>
<proteinExistence type="predicted"/>
<dbReference type="EMBL" id="NZBD01000015">
    <property type="protein sequence ID" value="MAG18258.1"/>
    <property type="molecule type" value="Genomic_DNA"/>
</dbReference>
<protein>
    <submittedName>
        <fullName evidence="2">SigmaK-factor processing regulatory BofA</fullName>
    </submittedName>
</protein>